<protein>
    <recommendedName>
        <fullName evidence="6">FAD-binding domain-containing protein</fullName>
    </recommendedName>
</protein>
<dbReference type="eggNOG" id="KOG2614">
    <property type="taxonomic scope" value="Eukaryota"/>
</dbReference>
<name>R7RWM5_STEHR</name>
<dbReference type="InterPro" id="IPR051104">
    <property type="entry name" value="FAD_monoxygenase"/>
</dbReference>
<keyword evidence="1" id="KW-0285">Flavoprotein</keyword>
<accession>R7RWM5</accession>
<dbReference type="PANTHER" id="PTHR46720:SF3">
    <property type="entry name" value="FAD-BINDING DOMAIN-CONTAINING PROTEIN-RELATED"/>
    <property type="match status" value="1"/>
</dbReference>
<dbReference type="PANTHER" id="PTHR46720">
    <property type="entry name" value="HYDROXYLASE, PUTATIVE (AFU_ORTHOLOGUE AFUA_3G01460)-RELATED"/>
    <property type="match status" value="1"/>
</dbReference>
<evidence type="ECO:0000313" key="5">
    <source>
        <dbReference type="Proteomes" id="UP000053927"/>
    </source>
</evidence>
<dbReference type="Proteomes" id="UP000053927">
    <property type="component" value="Unassembled WGS sequence"/>
</dbReference>
<dbReference type="EMBL" id="JH687402">
    <property type="protein sequence ID" value="EIM79714.1"/>
    <property type="molecule type" value="Genomic_DNA"/>
</dbReference>
<dbReference type="GeneID" id="18802378"/>
<evidence type="ECO:0008006" key="6">
    <source>
        <dbReference type="Google" id="ProtNLM"/>
    </source>
</evidence>
<dbReference type="AlphaFoldDB" id="R7RWM5"/>
<dbReference type="KEGG" id="shs:STEHIDRAFT_163533"/>
<gene>
    <name evidence="4" type="ORF">STEHIDRAFT_163533</name>
</gene>
<keyword evidence="5" id="KW-1185">Reference proteome</keyword>
<dbReference type="OrthoDB" id="417877at2759"/>
<reference evidence="5" key="1">
    <citation type="journal article" date="2012" name="Science">
        <title>The Paleozoic origin of enzymatic lignin decomposition reconstructed from 31 fungal genomes.</title>
        <authorList>
            <person name="Floudas D."/>
            <person name="Binder M."/>
            <person name="Riley R."/>
            <person name="Barry K."/>
            <person name="Blanchette R.A."/>
            <person name="Henrissat B."/>
            <person name="Martinez A.T."/>
            <person name="Otillar R."/>
            <person name="Spatafora J.W."/>
            <person name="Yadav J.S."/>
            <person name="Aerts A."/>
            <person name="Benoit I."/>
            <person name="Boyd A."/>
            <person name="Carlson A."/>
            <person name="Copeland A."/>
            <person name="Coutinho P.M."/>
            <person name="de Vries R.P."/>
            <person name="Ferreira P."/>
            <person name="Findley K."/>
            <person name="Foster B."/>
            <person name="Gaskell J."/>
            <person name="Glotzer D."/>
            <person name="Gorecki P."/>
            <person name="Heitman J."/>
            <person name="Hesse C."/>
            <person name="Hori C."/>
            <person name="Igarashi K."/>
            <person name="Jurgens J.A."/>
            <person name="Kallen N."/>
            <person name="Kersten P."/>
            <person name="Kohler A."/>
            <person name="Kuees U."/>
            <person name="Kumar T.K.A."/>
            <person name="Kuo A."/>
            <person name="LaButti K."/>
            <person name="Larrondo L.F."/>
            <person name="Lindquist E."/>
            <person name="Ling A."/>
            <person name="Lombard V."/>
            <person name="Lucas S."/>
            <person name="Lundell T."/>
            <person name="Martin R."/>
            <person name="McLaughlin D.J."/>
            <person name="Morgenstern I."/>
            <person name="Morin E."/>
            <person name="Murat C."/>
            <person name="Nagy L.G."/>
            <person name="Nolan M."/>
            <person name="Ohm R.A."/>
            <person name="Patyshakuliyeva A."/>
            <person name="Rokas A."/>
            <person name="Ruiz-Duenas F.J."/>
            <person name="Sabat G."/>
            <person name="Salamov A."/>
            <person name="Samejima M."/>
            <person name="Schmutz J."/>
            <person name="Slot J.C."/>
            <person name="St John F."/>
            <person name="Stenlid J."/>
            <person name="Sun H."/>
            <person name="Sun S."/>
            <person name="Syed K."/>
            <person name="Tsang A."/>
            <person name="Wiebenga A."/>
            <person name="Young D."/>
            <person name="Pisabarro A."/>
            <person name="Eastwood D.C."/>
            <person name="Martin F."/>
            <person name="Cullen D."/>
            <person name="Grigoriev I.V."/>
            <person name="Hibbett D.S."/>
        </authorList>
    </citation>
    <scope>NUCLEOTIDE SEQUENCE [LARGE SCALE GENOMIC DNA]</scope>
    <source>
        <strain evidence="5">FP-91666</strain>
    </source>
</reference>
<proteinExistence type="predicted"/>
<dbReference type="GO" id="GO:0044550">
    <property type="term" value="P:secondary metabolite biosynthetic process"/>
    <property type="evidence" value="ECO:0007669"/>
    <property type="project" value="TreeGrafter"/>
</dbReference>
<dbReference type="RefSeq" id="XP_007311281.1">
    <property type="nucleotide sequence ID" value="XM_007311219.1"/>
</dbReference>
<dbReference type="Gene3D" id="3.50.50.60">
    <property type="entry name" value="FAD/NAD(P)-binding domain"/>
    <property type="match status" value="2"/>
</dbReference>
<dbReference type="InterPro" id="IPR036188">
    <property type="entry name" value="FAD/NAD-bd_sf"/>
</dbReference>
<dbReference type="OMA" id="HIMANPI"/>
<evidence type="ECO:0000256" key="1">
    <source>
        <dbReference type="ARBA" id="ARBA00022630"/>
    </source>
</evidence>
<dbReference type="GO" id="GO:0016491">
    <property type="term" value="F:oxidoreductase activity"/>
    <property type="evidence" value="ECO:0007669"/>
    <property type="project" value="UniProtKB-KW"/>
</dbReference>
<keyword evidence="3" id="KW-0560">Oxidoreductase</keyword>
<keyword evidence="2" id="KW-0274">FAD</keyword>
<evidence type="ECO:0000313" key="4">
    <source>
        <dbReference type="EMBL" id="EIM79714.1"/>
    </source>
</evidence>
<organism evidence="4 5">
    <name type="scientific">Stereum hirsutum (strain FP-91666)</name>
    <name type="common">White-rot fungus</name>
    <dbReference type="NCBI Taxonomy" id="721885"/>
    <lineage>
        <taxon>Eukaryota</taxon>
        <taxon>Fungi</taxon>
        <taxon>Dikarya</taxon>
        <taxon>Basidiomycota</taxon>
        <taxon>Agaricomycotina</taxon>
        <taxon>Agaricomycetes</taxon>
        <taxon>Russulales</taxon>
        <taxon>Stereaceae</taxon>
        <taxon>Stereum</taxon>
    </lineage>
</organism>
<evidence type="ECO:0000256" key="3">
    <source>
        <dbReference type="ARBA" id="ARBA00023002"/>
    </source>
</evidence>
<dbReference type="SUPFAM" id="SSF51905">
    <property type="entry name" value="FAD/NAD(P)-binding domain"/>
    <property type="match status" value="1"/>
</dbReference>
<dbReference type="SUPFAM" id="SSF54373">
    <property type="entry name" value="FAD-linked reductases, C-terminal domain"/>
    <property type="match status" value="1"/>
</dbReference>
<sequence length="336" mass="37289">MDDTDLCTAKKKFSIGSSCMIASFPPQMHPPPRTTSSSRNVQGIGSEFGGLLTFHRAEFHSVLLQRLSSRCKTFNSKRLHHYVQPPHVGAPIQPLFQDGSTATCDLVIGADGIKSMIRRKMLNEQAQQLEQRGQVNEEADLRGRVEPRLVHRTLIPADKLRQIAPQNRALSVPAQVGIGFQSCDLRLQHIMANPISHGRYINFVAFEADYSREGSLYTDPWISTVDLRALSRSFSNWELDVQQIASAHAMTPFQGAGAGQAIEATFILSSLLSLPLTTLRTLPQVLSIYSRVRVSFANKIAERSRMKGLDFALNGYHDTGNGAGMTELGERIRKIF</sequence>
<evidence type="ECO:0000256" key="2">
    <source>
        <dbReference type="ARBA" id="ARBA00022827"/>
    </source>
</evidence>